<sequence length="314" mass="34853">MEKFGRSKKIERSSYQESDSSDPKTRECPSLVGFPVVARCKLLAWSLKALPFEGNVPVLAISAAPSFSCCLALALSHSAIIRNGLCRRSLAKAGFRAGRTDADSTSANFLFLAGFSPSTSKVCLSKIRSNSLKDAGLTAAISRGRKEGLSQTRSIRFLRNTWLSYGSEKKAGISEEQEEALATVGITAFVKLESFNRKENKLFTARVIAVQSKKFGPTSGSFVTKKGEETQYQMLAIRWVKGEHSYHLVDPSPCLFRVHSELWQPPLECDVHALISRGATLLSWPPIYPIYYVCMCAMFYVSPRWKDIIPKSYN</sequence>
<organism evidence="2">
    <name type="scientific">Salix viminalis</name>
    <name type="common">Common osier</name>
    <name type="synonym">Basket willow</name>
    <dbReference type="NCBI Taxonomy" id="40686"/>
    <lineage>
        <taxon>Eukaryota</taxon>
        <taxon>Viridiplantae</taxon>
        <taxon>Streptophyta</taxon>
        <taxon>Embryophyta</taxon>
        <taxon>Tracheophyta</taxon>
        <taxon>Spermatophyta</taxon>
        <taxon>Magnoliopsida</taxon>
        <taxon>eudicotyledons</taxon>
        <taxon>Gunneridae</taxon>
        <taxon>Pentapetalae</taxon>
        <taxon>rosids</taxon>
        <taxon>fabids</taxon>
        <taxon>Malpighiales</taxon>
        <taxon>Salicaceae</taxon>
        <taxon>Saliceae</taxon>
        <taxon>Salix</taxon>
    </lineage>
</organism>
<name>A0A6N2KX86_SALVM</name>
<protein>
    <submittedName>
        <fullName evidence="2">Uncharacterized protein</fullName>
    </submittedName>
</protein>
<reference evidence="2" key="1">
    <citation type="submission" date="2019-03" db="EMBL/GenBank/DDBJ databases">
        <authorList>
            <person name="Mank J."/>
            <person name="Almeida P."/>
        </authorList>
    </citation>
    <scope>NUCLEOTIDE SEQUENCE</scope>
    <source>
        <strain evidence="2">78183</strain>
    </source>
</reference>
<dbReference type="AlphaFoldDB" id="A0A6N2KX86"/>
<accession>A0A6N2KX86</accession>
<feature type="compositionally biased region" description="Basic and acidic residues" evidence="1">
    <location>
        <begin position="1"/>
        <end position="14"/>
    </location>
</feature>
<feature type="region of interest" description="Disordered" evidence="1">
    <location>
        <begin position="1"/>
        <end position="27"/>
    </location>
</feature>
<evidence type="ECO:0000313" key="2">
    <source>
        <dbReference type="EMBL" id="VFU32889.1"/>
    </source>
</evidence>
<gene>
    <name evidence="2" type="ORF">SVIM_LOCUS147461</name>
</gene>
<proteinExistence type="predicted"/>
<evidence type="ECO:0000256" key="1">
    <source>
        <dbReference type="SAM" id="MobiDB-lite"/>
    </source>
</evidence>
<dbReference type="EMBL" id="CAADRP010000861">
    <property type="protein sequence ID" value="VFU32889.1"/>
    <property type="molecule type" value="Genomic_DNA"/>
</dbReference>